<keyword evidence="4 7" id="KW-0812">Transmembrane</keyword>
<feature type="transmembrane region" description="Helical" evidence="7">
    <location>
        <begin position="259"/>
        <end position="278"/>
    </location>
</feature>
<dbReference type="GO" id="GO:0022857">
    <property type="term" value="F:transmembrane transporter activity"/>
    <property type="evidence" value="ECO:0007669"/>
    <property type="project" value="InterPro"/>
</dbReference>
<keyword evidence="10" id="KW-1185">Reference proteome</keyword>
<evidence type="ECO:0000313" key="10">
    <source>
        <dbReference type="Proteomes" id="UP000278085"/>
    </source>
</evidence>
<feature type="transmembrane region" description="Helical" evidence="7">
    <location>
        <begin position="109"/>
        <end position="129"/>
    </location>
</feature>
<dbReference type="PANTHER" id="PTHR42718:SF46">
    <property type="entry name" value="BLR6921 PROTEIN"/>
    <property type="match status" value="1"/>
</dbReference>
<evidence type="ECO:0000256" key="4">
    <source>
        <dbReference type="ARBA" id="ARBA00022692"/>
    </source>
</evidence>
<feature type="transmembrane region" description="Helical" evidence="7">
    <location>
        <begin position="363"/>
        <end position="381"/>
    </location>
</feature>
<dbReference type="SUPFAM" id="SSF103473">
    <property type="entry name" value="MFS general substrate transporter"/>
    <property type="match status" value="1"/>
</dbReference>
<dbReference type="PANTHER" id="PTHR42718">
    <property type="entry name" value="MAJOR FACILITATOR SUPERFAMILY MULTIDRUG TRANSPORTER MFSC"/>
    <property type="match status" value="1"/>
</dbReference>
<accession>A0A430HC52</accession>
<evidence type="ECO:0000256" key="1">
    <source>
        <dbReference type="ARBA" id="ARBA00004651"/>
    </source>
</evidence>
<evidence type="ECO:0000259" key="8">
    <source>
        <dbReference type="PROSITE" id="PS50850"/>
    </source>
</evidence>
<feature type="transmembrane region" description="Helical" evidence="7">
    <location>
        <begin position="83"/>
        <end position="102"/>
    </location>
</feature>
<comment type="subcellular location">
    <subcellularLocation>
        <location evidence="1">Cell membrane</location>
        <topology evidence="1">Multi-pass membrane protein</topology>
    </subcellularLocation>
</comment>
<feature type="transmembrane region" description="Helical" evidence="7">
    <location>
        <begin position="168"/>
        <end position="192"/>
    </location>
</feature>
<evidence type="ECO:0000256" key="3">
    <source>
        <dbReference type="ARBA" id="ARBA00022475"/>
    </source>
</evidence>
<feature type="transmembrane region" description="Helical" evidence="7">
    <location>
        <begin position="299"/>
        <end position="322"/>
    </location>
</feature>
<dbReference type="InterPro" id="IPR020846">
    <property type="entry name" value="MFS_dom"/>
</dbReference>
<feature type="transmembrane region" description="Helical" evidence="7">
    <location>
        <begin position="229"/>
        <end position="247"/>
    </location>
</feature>
<evidence type="ECO:0000256" key="5">
    <source>
        <dbReference type="ARBA" id="ARBA00022989"/>
    </source>
</evidence>
<evidence type="ECO:0000256" key="7">
    <source>
        <dbReference type="SAM" id="Phobius"/>
    </source>
</evidence>
<keyword evidence="2" id="KW-0813">Transport</keyword>
<reference evidence="9 10" key="1">
    <citation type="submission" date="2018-12" db="EMBL/GenBank/DDBJ databases">
        <authorList>
            <person name="Yang E."/>
        </authorList>
    </citation>
    <scope>NUCLEOTIDE SEQUENCE [LARGE SCALE GENOMIC DNA]</scope>
    <source>
        <strain evidence="9 10">SOD</strain>
    </source>
</reference>
<dbReference type="PROSITE" id="PS50850">
    <property type="entry name" value="MFS"/>
    <property type="match status" value="1"/>
</dbReference>
<feature type="transmembrane region" description="Helical" evidence="7">
    <location>
        <begin position="434"/>
        <end position="452"/>
    </location>
</feature>
<feature type="transmembrane region" description="Helical" evidence="7">
    <location>
        <begin position="334"/>
        <end position="351"/>
    </location>
</feature>
<keyword evidence="6 7" id="KW-0472">Membrane</keyword>
<dbReference type="Proteomes" id="UP000278085">
    <property type="component" value="Unassembled WGS sequence"/>
</dbReference>
<evidence type="ECO:0000313" key="9">
    <source>
        <dbReference type="EMBL" id="RSZ55079.1"/>
    </source>
</evidence>
<feature type="transmembrane region" description="Helical" evidence="7">
    <location>
        <begin position="198"/>
        <end position="217"/>
    </location>
</feature>
<gene>
    <name evidence="9" type="ORF">EJB06_31335</name>
</gene>
<dbReference type="CDD" id="cd17503">
    <property type="entry name" value="MFS_LmrB_MDR_like"/>
    <property type="match status" value="1"/>
</dbReference>
<dbReference type="AlphaFoldDB" id="A0A430HC52"/>
<dbReference type="OrthoDB" id="9807274at2"/>
<comment type="caution">
    <text evidence="9">The sequence shown here is derived from an EMBL/GenBank/DDBJ whole genome shotgun (WGS) entry which is preliminary data.</text>
</comment>
<proteinExistence type="predicted"/>
<dbReference type="Pfam" id="PF07690">
    <property type="entry name" value="MFS_1"/>
    <property type="match status" value="1"/>
</dbReference>
<protein>
    <submittedName>
        <fullName evidence="9">DHA2 family efflux MFS transporter permease subunit</fullName>
    </submittedName>
</protein>
<dbReference type="GO" id="GO:0005886">
    <property type="term" value="C:plasma membrane"/>
    <property type="evidence" value="ECO:0007669"/>
    <property type="project" value="UniProtKB-SubCell"/>
</dbReference>
<dbReference type="EMBL" id="RXLQ01000045">
    <property type="protein sequence ID" value="RSZ55079.1"/>
    <property type="molecule type" value="Genomic_DNA"/>
</dbReference>
<dbReference type="InterPro" id="IPR036259">
    <property type="entry name" value="MFS_trans_sf"/>
</dbReference>
<feature type="transmembrane region" description="Helical" evidence="7">
    <location>
        <begin position="135"/>
        <end position="156"/>
    </location>
</feature>
<name>A0A430HC52_9BURK</name>
<dbReference type="NCBIfam" id="TIGR00711">
    <property type="entry name" value="efflux_EmrB"/>
    <property type="match status" value="1"/>
</dbReference>
<feature type="transmembrane region" description="Helical" evidence="7">
    <location>
        <begin position="464"/>
        <end position="487"/>
    </location>
</feature>
<dbReference type="InterPro" id="IPR004638">
    <property type="entry name" value="EmrB-like"/>
</dbReference>
<organism evidence="9 10">
    <name type="scientific">Massilia atriviolacea</name>
    <dbReference type="NCBI Taxonomy" id="2495579"/>
    <lineage>
        <taxon>Bacteria</taxon>
        <taxon>Pseudomonadati</taxon>
        <taxon>Pseudomonadota</taxon>
        <taxon>Betaproteobacteria</taxon>
        <taxon>Burkholderiales</taxon>
        <taxon>Oxalobacteraceae</taxon>
        <taxon>Telluria group</taxon>
        <taxon>Massilia</taxon>
    </lineage>
</organism>
<dbReference type="PRINTS" id="PR01036">
    <property type="entry name" value="TCRTETB"/>
</dbReference>
<feature type="domain" description="Major facilitator superfamily (MFS) profile" evidence="8">
    <location>
        <begin position="44"/>
        <end position="492"/>
    </location>
</feature>
<keyword evidence="3" id="KW-1003">Cell membrane</keyword>
<dbReference type="Gene3D" id="1.20.1250.20">
    <property type="entry name" value="MFS general substrate transporter like domains"/>
    <property type="match status" value="1"/>
</dbReference>
<dbReference type="InterPro" id="IPR011701">
    <property type="entry name" value="MFS"/>
</dbReference>
<dbReference type="Gene3D" id="1.20.1720.10">
    <property type="entry name" value="Multidrug resistance protein D"/>
    <property type="match status" value="1"/>
</dbReference>
<sequence length="503" mass="54044">MGNGFDGEHQDRLAHGTRTAAIVRSSFAPRCEDALSQASVKTYLPWVVAAALFMEQLDATIVNTAIPSIAASLGVSPLSLKSIVSSYILSLAVGIPVSGWMADRFGTRRVFAVAIVVFTLASVLCGLAVNAPMMIAARLLQGLGGAMMMPVGRLAIIRTFPKSELLGAMNFVIIPALIGPLLGPTVGGLVVHWVSWRYIFFINVPVGLVALFLVFRYMPDYRAAQQRPLDVVGLILFSSGTALLSWFLEIFGEHTLAPLTAAAILASSLGLLGGYALYARGRKFPLLRLSLFRIRTFRIAVLGGFLTRLGLGGMPFLLPLLYQVGLGFPAWKSGLLMMPAAIAAMAMKLVSQRLLQRFGYRQILVVNTVCIGLTIGLFAFVGADTPLVLIVMLGLTQGFFNSLQFSCMNSLAYADVDDQDSSMASTMSSSFQQLSMSFGLAAGSLVTAWFLGDVPQTDRTMVIGALHHGFATLSIITVISSLTFWRLQQNDGESISRGTALRL</sequence>
<keyword evidence="5 7" id="KW-1133">Transmembrane helix</keyword>
<evidence type="ECO:0000256" key="6">
    <source>
        <dbReference type="ARBA" id="ARBA00023136"/>
    </source>
</evidence>
<evidence type="ECO:0000256" key="2">
    <source>
        <dbReference type="ARBA" id="ARBA00022448"/>
    </source>
</evidence>